<feature type="compositionally biased region" description="Polar residues" evidence="1">
    <location>
        <begin position="42"/>
        <end position="57"/>
    </location>
</feature>
<sequence>MHLHRRSTSHLPSKKELLEIKKAKELQQKLAAEDTKKVIPTTAPTMSEQSTSTTMPTPNKRKNPTSDDGDEGFITGLRVSVESFRVQLGPSICWNCRLPTR</sequence>
<proteinExistence type="predicted"/>
<comment type="caution">
    <text evidence="2">The sequence shown here is derived from an EMBL/GenBank/DDBJ whole genome shotgun (WGS) entry which is preliminary data.</text>
</comment>
<keyword evidence="3" id="KW-1185">Reference proteome</keyword>
<evidence type="ECO:0000256" key="1">
    <source>
        <dbReference type="SAM" id="MobiDB-lite"/>
    </source>
</evidence>
<feature type="region of interest" description="Disordered" evidence="1">
    <location>
        <begin position="29"/>
        <end position="73"/>
    </location>
</feature>
<organism evidence="2 3">
    <name type="scientific">Caerostris darwini</name>
    <dbReference type="NCBI Taxonomy" id="1538125"/>
    <lineage>
        <taxon>Eukaryota</taxon>
        <taxon>Metazoa</taxon>
        <taxon>Ecdysozoa</taxon>
        <taxon>Arthropoda</taxon>
        <taxon>Chelicerata</taxon>
        <taxon>Arachnida</taxon>
        <taxon>Araneae</taxon>
        <taxon>Araneomorphae</taxon>
        <taxon>Entelegynae</taxon>
        <taxon>Araneoidea</taxon>
        <taxon>Araneidae</taxon>
        <taxon>Caerostris</taxon>
    </lineage>
</organism>
<accession>A0AAV4PQT9</accession>
<evidence type="ECO:0000313" key="2">
    <source>
        <dbReference type="EMBL" id="GIX98526.1"/>
    </source>
</evidence>
<dbReference type="Proteomes" id="UP001054837">
    <property type="component" value="Unassembled WGS sequence"/>
</dbReference>
<dbReference type="AlphaFoldDB" id="A0AAV4PQT9"/>
<dbReference type="EMBL" id="BPLQ01003180">
    <property type="protein sequence ID" value="GIX98526.1"/>
    <property type="molecule type" value="Genomic_DNA"/>
</dbReference>
<evidence type="ECO:0000313" key="3">
    <source>
        <dbReference type="Proteomes" id="UP001054837"/>
    </source>
</evidence>
<protein>
    <submittedName>
        <fullName evidence="2">Uncharacterized protein</fullName>
    </submittedName>
</protein>
<reference evidence="2 3" key="1">
    <citation type="submission" date="2021-06" db="EMBL/GenBank/DDBJ databases">
        <title>Caerostris darwini draft genome.</title>
        <authorList>
            <person name="Kono N."/>
            <person name="Arakawa K."/>
        </authorList>
    </citation>
    <scope>NUCLEOTIDE SEQUENCE [LARGE SCALE GENOMIC DNA]</scope>
</reference>
<gene>
    <name evidence="2" type="ORF">CDAR_111951</name>
</gene>
<name>A0AAV4PQT9_9ARAC</name>